<dbReference type="PANTHER" id="PTHR10434">
    <property type="entry name" value="1-ACYL-SN-GLYCEROL-3-PHOSPHATE ACYLTRANSFERASE"/>
    <property type="match status" value="1"/>
</dbReference>
<name>A0A7X2P912_9FIRM</name>
<protein>
    <submittedName>
        <fullName evidence="8">1-acyl-sn-glycerol-3-phosphate acyltransferase</fullName>
    </submittedName>
</protein>
<proteinExistence type="predicted"/>
<evidence type="ECO:0000313" key="9">
    <source>
        <dbReference type="Proteomes" id="UP000466864"/>
    </source>
</evidence>
<organism evidence="8 9">
    <name type="scientific">Bilifractor porci</name>
    <dbReference type="NCBI Taxonomy" id="2606636"/>
    <lineage>
        <taxon>Bacteria</taxon>
        <taxon>Bacillati</taxon>
        <taxon>Bacillota</taxon>
        <taxon>Clostridia</taxon>
        <taxon>Lachnospirales</taxon>
        <taxon>Lachnospiraceae</taxon>
        <taxon>Bilifractor</taxon>
    </lineage>
</organism>
<comment type="pathway">
    <text evidence="1">Lipid metabolism.</text>
</comment>
<comment type="caution">
    <text evidence="8">The sequence shown here is derived from an EMBL/GenBank/DDBJ whole genome shotgun (WGS) entry which is preliminary data.</text>
</comment>
<feature type="transmembrane region" description="Helical" evidence="6">
    <location>
        <begin position="6"/>
        <end position="28"/>
    </location>
</feature>
<evidence type="ECO:0000256" key="4">
    <source>
        <dbReference type="ARBA" id="ARBA00023098"/>
    </source>
</evidence>
<evidence type="ECO:0000313" key="8">
    <source>
        <dbReference type="EMBL" id="MST82011.1"/>
    </source>
</evidence>
<dbReference type="PANTHER" id="PTHR10434:SF64">
    <property type="entry name" value="1-ACYL-SN-GLYCEROL-3-PHOSPHATE ACYLTRANSFERASE-RELATED"/>
    <property type="match status" value="1"/>
</dbReference>
<accession>A0A7X2P912</accession>
<evidence type="ECO:0000256" key="5">
    <source>
        <dbReference type="ARBA" id="ARBA00023315"/>
    </source>
</evidence>
<evidence type="ECO:0000259" key="7">
    <source>
        <dbReference type="SMART" id="SM00563"/>
    </source>
</evidence>
<keyword evidence="4" id="KW-0443">Lipid metabolism</keyword>
<dbReference type="Proteomes" id="UP000466864">
    <property type="component" value="Unassembled WGS sequence"/>
</dbReference>
<gene>
    <name evidence="8" type="ORF">FYJ60_06755</name>
</gene>
<keyword evidence="6" id="KW-0472">Membrane</keyword>
<dbReference type="AlphaFoldDB" id="A0A7X2P912"/>
<feature type="domain" description="Phospholipid/glycerol acyltransferase" evidence="7">
    <location>
        <begin position="73"/>
        <end position="190"/>
    </location>
</feature>
<dbReference type="Pfam" id="PF01553">
    <property type="entry name" value="Acyltransferase"/>
    <property type="match status" value="1"/>
</dbReference>
<reference evidence="8 9" key="1">
    <citation type="submission" date="2019-08" db="EMBL/GenBank/DDBJ databases">
        <title>In-depth cultivation of the pig gut microbiome towards novel bacterial diversity and tailored functional studies.</title>
        <authorList>
            <person name="Wylensek D."/>
            <person name="Hitch T.C.A."/>
            <person name="Clavel T."/>
        </authorList>
    </citation>
    <scope>NUCLEOTIDE SEQUENCE [LARGE SCALE GENOMIC DNA]</scope>
    <source>
        <strain evidence="8 9">Oil+RF-744-WCA-WT-13</strain>
    </source>
</reference>
<dbReference type="InterPro" id="IPR002123">
    <property type="entry name" value="Plipid/glycerol_acylTrfase"/>
</dbReference>
<keyword evidence="2" id="KW-0444">Lipid biosynthesis</keyword>
<keyword evidence="3 8" id="KW-0808">Transferase</keyword>
<dbReference type="SMART" id="SM00563">
    <property type="entry name" value="PlsC"/>
    <property type="match status" value="1"/>
</dbReference>
<keyword evidence="6" id="KW-1133">Transmembrane helix</keyword>
<keyword evidence="9" id="KW-1185">Reference proteome</keyword>
<keyword evidence="6" id="KW-0812">Transmembrane</keyword>
<evidence type="ECO:0000256" key="3">
    <source>
        <dbReference type="ARBA" id="ARBA00022679"/>
    </source>
</evidence>
<dbReference type="CDD" id="cd07989">
    <property type="entry name" value="LPLAT_AGPAT-like"/>
    <property type="match status" value="1"/>
</dbReference>
<evidence type="ECO:0000256" key="2">
    <source>
        <dbReference type="ARBA" id="ARBA00022516"/>
    </source>
</evidence>
<dbReference type="GO" id="GO:0003841">
    <property type="term" value="F:1-acylglycerol-3-phosphate O-acyltransferase activity"/>
    <property type="evidence" value="ECO:0007669"/>
    <property type="project" value="TreeGrafter"/>
</dbReference>
<evidence type="ECO:0000256" key="1">
    <source>
        <dbReference type="ARBA" id="ARBA00005189"/>
    </source>
</evidence>
<dbReference type="EMBL" id="VUMV01000004">
    <property type="protein sequence ID" value="MST82011.1"/>
    <property type="molecule type" value="Genomic_DNA"/>
</dbReference>
<keyword evidence="5 8" id="KW-0012">Acyltransferase</keyword>
<dbReference type="SUPFAM" id="SSF69593">
    <property type="entry name" value="Glycerol-3-phosphate (1)-acyltransferase"/>
    <property type="match status" value="1"/>
</dbReference>
<evidence type="ECO:0000256" key="6">
    <source>
        <dbReference type="SAM" id="Phobius"/>
    </source>
</evidence>
<sequence length="257" mass="29162">MLRTLLLIIIAVLYLIITLPVMAVLAVISRKNPEKSERTARKMVQWVFRLLTRATGSTVTVRGLENIPKDEPALFIGNHRSIFDIITVYPYIHEPVSFVSKVSIHKIPLLGIWMDFIQSLYFDRSDMKQAMRMILDGTELLKKGTSVFIYPEGTRKKTGNDLPLGEFHEGSFRMAVKSGRVIVPVAFTGTIHIFEEHKPRIRPSQVTITFCPPIDPKNYDRREQKRLGAVTREKITEALLAQGVVPDPEPAPESNEL</sequence>
<dbReference type="RefSeq" id="WP_154457927.1">
    <property type="nucleotide sequence ID" value="NZ_VUMV01000004.1"/>
</dbReference>
<dbReference type="GO" id="GO:0006654">
    <property type="term" value="P:phosphatidic acid biosynthetic process"/>
    <property type="evidence" value="ECO:0007669"/>
    <property type="project" value="TreeGrafter"/>
</dbReference>